<dbReference type="PANTHER" id="PTHR10492:SF57">
    <property type="entry name" value="ATP-DEPENDENT DNA HELICASE"/>
    <property type="match status" value="1"/>
</dbReference>
<organism evidence="2">
    <name type="scientific">Octopus bimaculoides</name>
    <name type="common">California two-spotted octopus</name>
    <dbReference type="NCBI Taxonomy" id="37653"/>
    <lineage>
        <taxon>Eukaryota</taxon>
        <taxon>Metazoa</taxon>
        <taxon>Spiralia</taxon>
        <taxon>Lophotrochozoa</taxon>
        <taxon>Mollusca</taxon>
        <taxon>Cephalopoda</taxon>
        <taxon>Coleoidea</taxon>
        <taxon>Octopodiformes</taxon>
        <taxon>Octopoda</taxon>
        <taxon>Incirrata</taxon>
        <taxon>Octopodidae</taxon>
        <taxon>Octopus</taxon>
    </lineage>
</organism>
<gene>
    <name evidence="2" type="ORF">OCBIM_22023198mg</name>
</gene>
<dbReference type="InterPro" id="IPR049163">
    <property type="entry name" value="Pif1-like_2B_dom"/>
</dbReference>
<dbReference type="OrthoDB" id="6265497at2759"/>
<dbReference type="Pfam" id="PF21530">
    <property type="entry name" value="Pif1_2B_dom"/>
    <property type="match status" value="1"/>
</dbReference>
<evidence type="ECO:0000259" key="1">
    <source>
        <dbReference type="Pfam" id="PF21530"/>
    </source>
</evidence>
<feature type="domain" description="DNA helicase Pif1-like 2B" evidence="1">
    <location>
        <begin position="35"/>
        <end position="78"/>
    </location>
</feature>
<proteinExistence type="predicted"/>
<protein>
    <recommendedName>
        <fullName evidence="1">DNA helicase Pif1-like 2B domain-containing protein</fullName>
    </recommendedName>
</protein>
<accession>A0A0L8H424</accession>
<sequence length="131" mass="14783">TVCKINEQYLPGSLHIYKSVDTISDPEEVVNYPTEFLNSLEPPGVPPYRLEFKVGTPVMLVTNLDPPTLCNGLRLVVKKMMQHVIEVTVLSRCGKDVFILRNPLITSGAKIPFFIQKSAISCPYQLHNIWQ</sequence>
<dbReference type="PANTHER" id="PTHR10492">
    <property type="match status" value="1"/>
</dbReference>
<dbReference type="AlphaFoldDB" id="A0A0L8H424"/>
<dbReference type="EMBL" id="KQ419368">
    <property type="protein sequence ID" value="KOF83819.1"/>
    <property type="molecule type" value="Genomic_DNA"/>
</dbReference>
<name>A0A0L8H424_OCTBM</name>
<feature type="non-terminal residue" evidence="2">
    <location>
        <position position="1"/>
    </location>
</feature>
<dbReference type="STRING" id="37653.A0A0L8H424"/>
<evidence type="ECO:0000313" key="2">
    <source>
        <dbReference type="EMBL" id="KOF83819.1"/>
    </source>
</evidence>
<reference evidence="2" key="1">
    <citation type="submission" date="2015-07" db="EMBL/GenBank/DDBJ databases">
        <title>MeaNS - Measles Nucleotide Surveillance Program.</title>
        <authorList>
            <person name="Tran T."/>
            <person name="Druce J."/>
        </authorList>
    </citation>
    <scope>NUCLEOTIDE SEQUENCE</scope>
    <source>
        <strain evidence="2">UCB-OBI-ISO-001</strain>
        <tissue evidence="2">Gonad</tissue>
    </source>
</reference>